<reference evidence="2" key="1">
    <citation type="journal article" date="2019" name="Int. J. Syst. Evol. Microbiol.">
        <title>The Global Catalogue of Microorganisms (GCM) 10K type strain sequencing project: providing services to taxonomists for standard genome sequencing and annotation.</title>
        <authorList>
            <consortium name="The Broad Institute Genomics Platform"/>
            <consortium name="The Broad Institute Genome Sequencing Center for Infectious Disease"/>
            <person name="Wu L."/>
            <person name="Ma J."/>
        </authorList>
    </citation>
    <scope>NUCLEOTIDE SEQUENCE [LARGE SCALE GENOMIC DNA]</scope>
    <source>
        <strain evidence="2">JCM 16673</strain>
    </source>
</reference>
<keyword evidence="2" id="KW-1185">Reference proteome</keyword>
<evidence type="ECO:0000313" key="2">
    <source>
        <dbReference type="Proteomes" id="UP001501353"/>
    </source>
</evidence>
<accession>A0ABP7TYU2</accession>
<dbReference type="Proteomes" id="UP001501353">
    <property type="component" value="Unassembled WGS sequence"/>
</dbReference>
<sequence length="67" mass="7918">MIDPKAVTCAGRQRREIGVEQTYRALLRRQYPTQQRQQRAFAATARTVQKNPFLRSEGEVRNIYTRH</sequence>
<dbReference type="EMBL" id="BAAAZE010000014">
    <property type="protein sequence ID" value="GAA4033206.1"/>
    <property type="molecule type" value="Genomic_DNA"/>
</dbReference>
<evidence type="ECO:0000313" key="1">
    <source>
        <dbReference type="EMBL" id="GAA4033206.1"/>
    </source>
</evidence>
<gene>
    <name evidence="1" type="ORF">GCM10022212_35410</name>
</gene>
<proteinExistence type="predicted"/>
<comment type="caution">
    <text evidence="1">The sequence shown here is derived from an EMBL/GenBank/DDBJ whole genome shotgun (WGS) entry which is preliminary data.</text>
</comment>
<protein>
    <submittedName>
        <fullName evidence="1">Uncharacterized protein</fullName>
    </submittedName>
</protein>
<organism evidence="1 2">
    <name type="scientific">Actimicrobium antarcticum</name>
    <dbReference type="NCBI Taxonomy" id="1051899"/>
    <lineage>
        <taxon>Bacteria</taxon>
        <taxon>Pseudomonadati</taxon>
        <taxon>Pseudomonadota</taxon>
        <taxon>Betaproteobacteria</taxon>
        <taxon>Burkholderiales</taxon>
        <taxon>Oxalobacteraceae</taxon>
        <taxon>Actimicrobium</taxon>
    </lineage>
</organism>
<name>A0ABP7TYU2_9BURK</name>